<dbReference type="SUPFAM" id="SSF50621">
    <property type="entry name" value="Alanine racemase C-terminal domain-like"/>
    <property type="match status" value="1"/>
</dbReference>
<protein>
    <submittedName>
        <fullName evidence="7">Pyridoxal-dependent decarboxylase</fullName>
    </submittedName>
</protein>
<keyword evidence="2 3" id="KW-0663">Pyridoxal phosphate</keyword>
<evidence type="ECO:0000256" key="1">
    <source>
        <dbReference type="ARBA" id="ARBA00001933"/>
    </source>
</evidence>
<dbReference type="Pfam" id="PF02784">
    <property type="entry name" value="Orn_Arg_deC_N"/>
    <property type="match status" value="1"/>
</dbReference>
<dbReference type="PRINTS" id="PR01179">
    <property type="entry name" value="ODADCRBXLASE"/>
</dbReference>
<name>A0A414KEH3_9FIRM</name>
<proteinExistence type="inferred from homology"/>
<dbReference type="InterPro" id="IPR022644">
    <property type="entry name" value="De-COase2_N"/>
</dbReference>
<dbReference type="Gene3D" id="3.20.20.10">
    <property type="entry name" value="Alanine racemase"/>
    <property type="match status" value="1"/>
</dbReference>
<evidence type="ECO:0000256" key="2">
    <source>
        <dbReference type="ARBA" id="ARBA00022898"/>
    </source>
</evidence>
<feature type="domain" description="Orn/DAP/Arg decarboxylase 2 C-terminal" evidence="5">
    <location>
        <begin position="276"/>
        <end position="361"/>
    </location>
</feature>
<dbReference type="GO" id="GO:0008836">
    <property type="term" value="F:diaminopimelate decarboxylase activity"/>
    <property type="evidence" value="ECO:0007669"/>
    <property type="project" value="TreeGrafter"/>
</dbReference>
<comment type="caution">
    <text evidence="7">The sequence shown here is derived from an EMBL/GenBank/DDBJ whole genome shotgun (WGS) entry which is preliminary data.</text>
</comment>
<comment type="cofactor">
    <cofactor evidence="1 3">
        <name>pyridoxal 5'-phosphate</name>
        <dbReference type="ChEBI" id="CHEBI:597326"/>
    </cofactor>
</comment>
<dbReference type="SUPFAM" id="SSF51419">
    <property type="entry name" value="PLP-binding barrel"/>
    <property type="match status" value="1"/>
</dbReference>
<dbReference type="GO" id="GO:0009089">
    <property type="term" value="P:lysine biosynthetic process via diaminopimelate"/>
    <property type="evidence" value="ECO:0007669"/>
    <property type="project" value="TreeGrafter"/>
</dbReference>
<evidence type="ECO:0000259" key="6">
    <source>
        <dbReference type="Pfam" id="PF02784"/>
    </source>
</evidence>
<evidence type="ECO:0000313" key="7">
    <source>
        <dbReference type="EMBL" id="RHE74350.1"/>
    </source>
</evidence>
<feature type="domain" description="Orn/DAP/Arg decarboxylase 2 N-terminal" evidence="6">
    <location>
        <begin position="31"/>
        <end position="270"/>
    </location>
</feature>
<reference evidence="7 8" key="1">
    <citation type="submission" date="2018-08" db="EMBL/GenBank/DDBJ databases">
        <title>A genome reference for cultivated species of the human gut microbiota.</title>
        <authorList>
            <person name="Zou Y."/>
            <person name="Xue W."/>
            <person name="Luo G."/>
        </authorList>
    </citation>
    <scope>NUCLEOTIDE SEQUENCE [LARGE SCALE GENOMIC DNA]</scope>
    <source>
        <strain evidence="7 8">AM27-32LB</strain>
    </source>
</reference>
<dbReference type="InterPro" id="IPR022643">
    <property type="entry name" value="De-COase2_C"/>
</dbReference>
<evidence type="ECO:0000256" key="4">
    <source>
        <dbReference type="RuleBase" id="RU003737"/>
    </source>
</evidence>
<feature type="active site" description="Proton donor" evidence="3">
    <location>
        <position position="334"/>
    </location>
</feature>
<dbReference type="PANTHER" id="PTHR43727">
    <property type="entry name" value="DIAMINOPIMELATE DECARBOXYLASE"/>
    <property type="match status" value="1"/>
</dbReference>
<feature type="modified residue" description="N6-(pyridoxal phosphate)lysine" evidence="3">
    <location>
        <position position="56"/>
    </location>
</feature>
<sequence>MILEKCSGKKKGRRKPVKFKTPYYMIHEQELDENFKKLKDALEKHWNNYIIGYSYKTNALPWVIKHFDLLGCYAETVSEDEYNLAKLIGVGKNHIIYNGPVKTKDSFMEALQNGCIVNIDSQREVEWLEDIESENRRIGIRINFDIEKMCPGQSQCPEDGGRFGFCYENGELSKIITKLQEKKIKIAGIHLHTSSKSRGLDIYRAIAEIACKVQKEFELDLDYVDVGGGFFGGLPTKPQFDEYIALMENILSTCFDKTKTKLIVEPGMAVIGAPISYVTSVIDVKDTEFNRFVVTDGTRTSIDPLMTKNSYFHSFDIKSQRDTHPKQVICGYTCMEHDRLFEEKNGPTLQCGDQIIYDKVGAYTMCLTPLFIKYFPDVYVELNGNVKKIRSAWTPYEYVQRSELE</sequence>
<dbReference type="Gene3D" id="2.40.37.10">
    <property type="entry name" value="Lyase, Ornithine Decarboxylase, Chain A, domain 1"/>
    <property type="match status" value="1"/>
</dbReference>
<accession>A0A414KEH3</accession>
<dbReference type="AlphaFoldDB" id="A0A414KEH3"/>
<evidence type="ECO:0000313" key="8">
    <source>
        <dbReference type="Proteomes" id="UP000283928"/>
    </source>
</evidence>
<gene>
    <name evidence="7" type="ORF">DW723_09950</name>
</gene>
<dbReference type="Proteomes" id="UP000283928">
    <property type="component" value="Unassembled WGS sequence"/>
</dbReference>
<dbReference type="InterPro" id="IPR009006">
    <property type="entry name" value="Ala_racemase/Decarboxylase_C"/>
</dbReference>
<organism evidence="7 8">
    <name type="scientific">Blautia obeum</name>
    <dbReference type="NCBI Taxonomy" id="40520"/>
    <lineage>
        <taxon>Bacteria</taxon>
        <taxon>Bacillati</taxon>
        <taxon>Bacillota</taxon>
        <taxon>Clostridia</taxon>
        <taxon>Lachnospirales</taxon>
        <taxon>Lachnospiraceae</taxon>
        <taxon>Blautia</taxon>
    </lineage>
</organism>
<evidence type="ECO:0000256" key="3">
    <source>
        <dbReference type="PIRSR" id="PIRSR600183-50"/>
    </source>
</evidence>
<evidence type="ECO:0000259" key="5">
    <source>
        <dbReference type="Pfam" id="PF00278"/>
    </source>
</evidence>
<dbReference type="InterPro" id="IPR029066">
    <property type="entry name" value="PLP-binding_barrel"/>
</dbReference>
<dbReference type="PANTHER" id="PTHR43727:SF2">
    <property type="entry name" value="GROUP IV DECARBOXYLASE"/>
    <property type="match status" value="1"/>
</dbReference>
<dbReference type="InterPro" id="IPR000183">
    <property type="entry name" value="Orn/DAP/Arg_de-COase"/>
</dbReference>
<comment type="similarity">
    <text evidence="4">Belongs to the Orn/Lys/Arg decarboxylase class-II family.</text>
</comment>
<dbReference type="EMBL" id="QSKO01000013">
    <property type="protein sequence ID" value="RHE74350.1"/>
    <property type="molecule type" value="Genomic_DNA"/>
</dbReference>
<dbReference type="Pfam" id="PF00278">
    <property type="entry name" value="Orn_DAP_Arg_deC"/>
    <property type="match status" value="1"/>
</dbReference>